<comment type="caution">
    <text evidence="3">The sequence shown here is derived from an EMBL/GenBank/DDBJ whole genome shotgun (WGS) entry which is preliminary data.</text>
</comment>
<protein>
    <submittedName>
        <fullName evidence="3">Component of the polarisome</fullName>
    </submittedName>
</protein>
<dbReference type="OrthoDB" id="4036563at2759"/>
<feature type="compositionally biased region" description="Basic residues" evidence="2">
    <location>
        <begin position="857"/>
        <end position="870"/>
    </location>
</feature>
<dbReference type="EMBL" id="PUHW01000272">
    <property type="protein sequence ID" value="KAG0687370.1"/>
    <property type="molecule type" value="Genomic_DNA"/>
</dbReference>
<evidence type="ECO:0000256" key="1">
    <source>
        <dbReference type="SAM" id="Coils"/>
    </source>
</evidence>
<feature type="compositionally biased region" description="Polar residues" evidence="2">
    <location>
        <begin position="886"/>
        <end position="896"/>
    </location>
</feature>
<feature type="coiled-coil region" evidence="1">
    <location>
        <begin position="603"/>
        <end position="715"/>
    </location>
</feature>
<feature type="region of interest" description="Disordered" evidence="2">
    <location>
        <begin position="851"/>
        <end position="921"/>
    </location>
</feature>
<evidence type="ECO:0000256" key="2">
    <source>
        <dbReference type="SAM" id="MobiDB-lite"/>
    </source>
</evidence>
<feature type="coiled-coil region" evidence="1">
    <location>
        <begin position="236"/>
        <end position="270"/>
    </location>
</feature>
<feature type="coiled-coil region" evidence="1">
    <location>
        <begin position="503"/>
        <end position="559"/>
    </location>
</feature>
<feature type="region of interest" description="Disordered" evidence="2">
    <location>
        <begin position="27"/>
        <end position="80"/>
    </location>
</feature>
<evidence type="ECO:0000313" key="4">
    <source>
        <dbReference type="Proteomes" id="UP000697127"/>
    </source>
</evidence>
<feature type="coiled-coil region" evidence="1">
    <location>
        <begin position="744"/>
        <end position="812"/>
    </location>
</feature>
<sequence length="953" mass="109872">MSSFFRDSNLFSTRNKGSLFQSATTSVVASSSSGMNNTTECKQSDNRKRSRIITPGIDVAKPFNEDKQNNSNRNSKGFYRHSDKAAQQFYENNYKQKNGDINANDGIQSNPNNIINKRLHTIEIESKDSDEEKKDDEDDDNGDDNDDEDVSLNYSNSNVDNDDKKTENVQLKRAQEESDEEIEITNVRDVTLDDYSDNTGETTTNFDHSLLENNQLQSKENTIKTEPFGNMDNVSMEYLLNTISHLSEKNKQLQNEIKSVQSQNKNLADTLKSRSDSIDILKNRISKFKTTMNNSSILLKEFKLKITDLNYKNTGLVENLEKTKQSLKKEHEFLYSLKGLVSNLKTQNSLNEINISQKTQRIESLENKANDLAGRLSEEKIKNSKLHKELTDASNKYESELYQTTAENRRLLELILEQRDNFKSTWEGFIIDLNNKVENAKLNNETSVKQLNSVIVNNFNDIALRITNFGISKDSFEELFSSARDNTFAIKEDLVSVLSTVDKHIAENQNNHMTALLQKLEEKCSANQLIELSNKLCEFKNMTSEKDEIISQLQDENRKELEFRLKIEKQYDILKTNFDFKVAENKTQCDDNKKIKIEKVDMLAKQSKVISDLQKEKERVLSQLESVNQKNEELIEKHQTILSRVEQISNFLEKQNSKTLDEEKKNTNKLLMEKQLAEKNYEDMNIQKVTVEKEKEMLKELNKTLTIELKEIKNKYNGQIILAKDYETKLDFQTHKADILSTDKDHLQQLKENLCCDVDKLKSELNLKNIELKELKDQIKSEDITSVKNEKSEKLLEELEKYRLQIATQSLNLFAKSRMSTTINQENIETVEKSNENSAISLLVPKQQLIKPENIKPTKKNKRAGRGKKQDKKEDLLTHKDLIKPQTASIAKSNVTKQKRKLITSSQVSVRSSQKKSKNDKANDLTKNILKDLDIFNEFDAIDRLGTITKPGW</sequence>
<keyword evidence="4" id="KW-1185">Reference proteome</keyword>
<feature type="compositionally biased region" description="Acidic residues" evidence="2">
    <location>
        <begin position="133"/>
        <end position="150"/>
    </location>
</feature>
<feature type="compositionally biased region" description="Basic and acidic residues" evidence="2">
    <location>
        <begin position="123"/>
        <end position="132"/>
    </location>
</feature>
<feature type="coiled-coil region" evidence="1">
    <location>
        <begin position="317"/>
        <end position="382"/>
    </location>
</feature>
<accession>A0A9P6WHS1</accession>
<dbReference type="Proteomes" id="UP000697127">
    <property type="component" value="Unassembled WGS sequence"/>
</dbReference>
<proteinExistence type="predicted"/>
<feature type="region of interest" description="Disordered" evidence="2">
    <location>
        <begin position="123"/>
        <end position="180"/>
    </location>
</feature>
<name>A0A9P6WHS1_9ASCO</name>
<feature type="compositionally biased region" description="Basic and acidic residues" evidence="2">
    <location>
        <begin position="871"/>
        <end position="883"/>
    </location>
</feature>
<dbReference type="AlphaFoldDB" id="A0A9P6WHS1"/>
<keyword evidence="1" id="KW-0175">Coiled coil</keyword>
<gene>
    <name evidence="3" type="primary">SPA2_3</name>
    <name evidence="3" type="ORF">C6P40_002456</name>
</gene>
<organism evidence="3 4">
    <name type="scientific">Pichia californica</name>
    <dbReference type="NCBI Taxonomy" id="460514"/>
    <lineage>
        <taxon>Eukaryota</taxon>
        <taxon>Fungi</taxon>
        <taxon>Dikarya</taxon>
        <taxon>Ascomycota</taxon>
        <taxon>Saccharomycotina</taxon>
        <taxon>Pichiomycetes</taxon>
        <taxon>Pichiales</taxon>
        <taxon>Pichiaceae</taxon>
        <taxon>Pichia</taxon>
    </lineage>
</organism>
<evidence type="ECO:0000313" key="3">
    <source>
        <dbReference type="EMBL" id="KAG0687370.1"/>
    </source>
</evidence>
<reference evidence="3" key="1">
    <citation type="submission" date="2020-11" db="EMBL/GenBank/DDBJ databases">
        <title>Kefir isolates.</title>
        <authorList>
            <person name="Marcisauskas S."/>
            <person name="Kim Y."/>
            <person name="Blasche S."/>
        </authorList>
    </citation>
    <scope>NUCLEOTIDE SEQUENCE</scope>
    <source>
        <strain evidence="3">Olga-1</strain>
    </source>
</reference>